<dbReference type="PANTHER" id="PTHR11803">
    <property type="entry name" value="2-IMINOBUTANOATE/2-IMINOPROPANOATE DEAMINASE RIDA"/>
    <property type="match status" value="1"/>
</dbReference>
<dbReference type="NCBIfam" id="TIGR03610">
    <property type="entry name" value="RutC"/>
    <property type="match status" value="1"/>
</dbReference>
<evidence type="ECO:0000256" key="2">
    <source>
        <dbReference type="ARBA" id="ARBA00022801"/>
    </source>
</evidence>
<dbReference type="GO" id="GO:0006212">
    <property type="term" value="P:uracil catabolic process"/>
    <property type="evidence" value="ECO:0007669"/>
    <property type="project" value="UniProtKB-UniRule"/>
</dbReference>
<evidence type="ECO:0000256" key="3">
    <source>
        <dbReference type="HAMAP-Rule" id="MF_00831"/>
    </source>
</evidence>
<sequence>MPKQAIIPPGTGVPLAPYVPGTLADGVLYVSGTLPFDKDNNVVHVGDASAQARHVLTTIQGVVEAAGGTMDDVTFNQIMLKDWADYAKINAVYAEFFPGTKPARYCIQCGLVKPDALIEIASIAHVGKKA</sequence>
<dbReference type="InterPro" id="IPR006175">
    <property type="entry name" value="YjgF/YER057c/UK114"/>
</dbReference>
<dbReference type="EMBL" id="JXQQ01000009">
    <property type="protein sequence ID" value="KIQ35571.1"/>
    <property type="molecule type" value="Genomic_DNA"/>
</dbReference>
<evidence type="ECO:0000313" key="4">
    <source>
        <dbReference type="EMBL" id="KIQ35571.1"/>
    </source>
</evidence>
<comment type="similarity">
    <text evidence="1 3">Belongs to the RutC family.</text>
</comment>
<dbReference type="EC" id="3.5.-.-" evidence="3"/>
<evidence type="ECO:0000256" key="1">
    <source>
        <dbReference type="ARBA" id="ARBA00010552"/>
    </source>
</evidence>
<organism evidence="4 5">
    <name type="scientific">Variovorax paradoxus</name>
    <dbReference type="NCBI Taxonomy" id="34073"/>
    <lineage>
        <taxon>Bacteria</taxon>
        <taxon>Pseudomonadati</taxon>
        <taxon>Pseudomonadota</taxon>
        <taxon>Betaproteobacteria</taxon>
        <taxon>Burkholderiales</taxon>
        <taxon>Comamonadaceae</taxon>
        <taxon>Variovorax</taxon>
    </lineage>
</organism>
<comment type="catalytic activity">
    <reaction evidence="3">
        <text>(Z)-3-aminoacrylate + H2O + H(+) = 3-oxopropanoate + NH4(+)</text>
        <dbReference type="Rhea" id="RHEA:34947"/>
        <dbReference type="ChEBI" id="CHEBI:15377"/>
        <dbReference type="ChEBI" id="CHEBI:15378"/>
        <dbReference type="ChEBI" id="CHEBI:28938"/>
        <dbReference type="ChEBI" id="CHEBI:33190"/>
        <dbReference type="ChEBI" id="CHEBI:59894"/>
    </reaction>
</comment>
<dbReference type="OrthoDB" id="8655901at2"/>
<dbReference type="CDD" id="cd00448">
    <property type="entry name" value="YjgF_YER057c_UK114_family"/>
    <property type="match status" value="1"/>
</dbReference>
<dbReference type="Proteomes" id="UP000032067">
    <property type="component" value="Unassembled WGS sequence"/>
</dbReference>
<dbReference type="HAMAP" id="MF_00831">
    <property type="entry name" value="RutC"/>
    <property type="match status" value="1"/>
</dbReference>
<protein>
    <recommendedName>
        <fullName evidence="3">3-aminoacrylate deaminase RutC</fullName>
        <shortName evidence="3">3-AA deaminase</shortName>
        <ecNumber evidence="3">3.5.-.-</ecNumber>
    </recommendedName>
</protein>
<dbReference type="GO" id="GO:0019239">
    <property type="term" value="F:deaminase activity"/>
    <property type="evidence" value="ECO:0007669"/>
    <property type="project" value="TreeGrafter"/>
</dbReference>
<dbReference type="Gene3D" id="3.30.1330.40">
    <property type="entry name" value="RutC-like"/>
    <property type="match status" value="1"/>
</dbReference>
<comment type="function">
    <text evidence="3">Involved in pyrimidine catabolism. Catalyzes the deamination of 3-aminoacrylate to malonic semialdehyde, a reaction that can also occur spontaneously. RutC may facilitate the reaction and modulate the metabolic fitness, rather than catalyzing essential functions.</text>
</comment>
<keyword evidence="2 3" id="KW-0378">Hydrolase</keyword>
<evidence type="ECO:0000313" key="5">
    <source>
        <dbReference type="Proteomes" id="UP000032067"/>
    </source>
</evidence>
<dbReference type="InterPro" id="IPR035959">
    <property type="entry name" value="RutC-like_sf"/>
</dbReference>
<dbReference type="AlphaFoldDB" id="A0A0D0MST7"/>
<accession>A0A0D0MST7</accession>
<dbReference type="RefSeq" id="WP_042577573.1">
    <property type="nucleotide sequence ID" value="NZ_JXQQ01000009.1"/>
</dbReference>
<name>A0A0D0MST7_VARPD</name>
<dbReference type="SUPFAM" id="SSF55298">
    <property type="entry name" value="YjgF-like"/>
    <property type="match status" value="1"/>
</dbReference>
<dbReference type="InterPro" id="IPR019898">
    <property type="entry name" value="RutC"/>
</dbReference>
<dbReference type="GO" id="GO:0019740">
    <property type="term" value="P:nitrogen utilization"/>
    <property type="evidence" value="ECO:0007669"/>
    <property type="project" value="UniProtKB-UniRule"/>
</dbReference>
<gene>
    <name evidence="3" type="primary">rutC</name>
    <name evidence="4" type="ORF">RT97_04445</name>
</gene>
<comment type="caution">
    <text evidence="4">The sequence shown here is derived from an EMBL/GenBank/DDBJ whole genome shotgun (WGS) entry which is preliminary data.</text>
</comment>
<reference evidence="4 5" key="1">
    <citation type="submission" date="2014-12" db="EMBL/GenBank/DDBJ databases">
        <title>16Stimator: statistical estimation of ribosomal gene copy numbers from draft genome assemblies.</title>
        <authorList>
            <person name="Perisin M.A."/>
            <person name="Vetter M."/>
            <person name="Gilbert J.A."/>
            <person name="Bergelson J."/>
        </authorList>
    </citation>
    <scope>NUCLEOTIDE SEQUENCE [LARGE SCALE GENOMIC DNA]</scope>
    <source>
        <strain evidence="4 5">MEDvA23</strain>
    </source>
</reference>
<dbReference type="PANTHER" id="PTHR11803:SF58">
    <property type="entry name" value="PROTEIN HMF1-RELATED"/>
    <property type="match status" value="1"/>
</dbReference>
<dbReference type="Pfam" id="PF01042">
    <property type="entry name" value="Ribonuc_L-PSP"/>
    <property type="match status" value="1"/>
</dbReference>
<dbReference type="GO" id="GO:0005829">
    <property type="term" value="C:cytosol"/>
    <property type="evidence" value="ECO:0007669"/>
    <property type="project" value="TreeGrafter"/>
</dbReference>
<proteinExistence type="inferred from homology"/>